<dbReference type="Proteomes" id="UP000296049">
    <property type="component" value="Unassembled WGS sequence"/>
</dbReference>
<accession>R0JEW5</accession>
<organism evidence="1 2">
    <name type="scientific">Anas platyrhynchos</name>
    <name type="common">Mallard</name>
    <name type="synonym">Anas boschas</name>
    <dbReference type="NCBI Taxonomy" id="8839"/>
    <lineage>
        <taxon>Eukaryota</taxon>
        <taxon>Metazoa</taxon>
        <taxon>Chordata</taxon>
        <taxon>Craniata</taxon>
        <taxon>Vertebrata</taxon>
        <taxon>Euteleostomi</taxon>
        <taxon>Archelosauria</taxon>
        <taxon>Archosauria</taxon>
        <taxon>Dinosauria</taxon>
        <taxon>Saurischia</taxon>
        <taxon>Theropoda</taxon>
        <taxon>Coelurosauria</taxon>
        <taxon>Aves</taxon>
        <taxon>Neognathae</taxon>
        <taxon>Galloanserae</taxon>
        <taxon>Anseriformes</taxon>
        <taxon>Anatidae</taxon>
        <taxon>Anatinae</taxon>
        <taxon>Anas</taxon>
    </lineage>
</organism>
<reference evidence="2" key="1">
    <citation type="journal article" date="2013" name="Nat. Genet.">
        <title>The duck genome and transcriptome provide insight into an avian influenza virus reservoir species.</title>
        <authorList>
            <person name="Huang Y."/>
            <person name="Li Y."/>
            <person name="Burt D.W."/>
            <person name="Chen H."/>
            <person name="Zhang Y."/>
            <person name="Qian W."/>
            <person name="Kim H."/>
            <person name="Gan S."/>
            <person name="Zhao Y."/>
            <person name="Li J."/>
            <person name="Yi K."/>
            <person name="Feng H."/>
            <person name="Zhu P."/>
            <person name="Li B."/>
            <person name="Liu Q."/>
            <person name="Fairley S."/>
            <person name="Magor K.E."/>
            <person name="Du Z."/>
            <person name="Hu X."/>
            <person name="Goodman L."/>
            <person name="Tafer H."/>
            <person name="Vignal A."/>
            <person name="Lee T."/>
            <person name="Kim K.W."/>
            <person name="Sheng Z."/>
            <person name="An Y."/>
            <person name="Searle S."/>
            <person name="Herrero J."/>
            <person name="Groenen M.A."/>
            <person name="Crooijmans R.P."/>
            <person name="Faraut T."/>
            <person name="Cai Q."/>
            <person name="Webster R.G."/>
            <person name="Aldridge J.R."/>
            <person name="Warren W.C."/>
            <person name="Bartschat S."/>
            <person name="Kehr S."/>
            <person name="Marz M."/>
            <person name="Stadler P.F."/>
            <person name="Smith J."/>
            <person name="Kraus R.H."/>
            <person name="Zhao Y."/>
            <person name="Ren L."/>
            <person name="Fei J."/>
            <person name="Morisson M."/>
            <person name="Kaiser P."/>
            <person name="Griffin D.K."/>
            <person name="Rao M."/>
            <person name="Pitel F."/>
            <person name="Wang J."/>
            <person name="Li N."/>
        </authorList>
    </citation>
    <scope>NUCLEOTIDE SEQUENCE [LARGE SCALE GENOMIC DNA]</scope>
</reference>
<evidence type="ECO:0000313" key="2">
    <source>
        <dbReference type="Proteomes" id="UP000296049"/>
    </source>
</evidence>
<proteinExistence type="predicted"/>
<gene>
    <name evidence="1" type="ORF">Anapl_16461</name>
</gene>
<sequence length="222" mass="24371">MHEKEKASEDGRQLVALGYASVTLQNSVKLVQISMSKNAFVWPTDSADILLLQSSPGRKQTVTCSSVCTRQPASSKFGKLYAAEPADAVCSFPSCLFTPVLHPTVSAFIWHRLSKKAGGDVGIVGRKDESKDSRAFLGNNSETCTQKENKEEEEEKERKKKKSGVLGTSICNLLLSCRLEPADIPVSGPMWGTSFSLFNLLHFNSSFQSAYHMFGSHLQNFS</sequence>
<dbReference type="AlphaFoldDB" id="R0JEW5"/>
<evidence type="ECO:0000313" key="1">
    <source>
        <dbReference type="EMBL" id="EOA95511.1"/>
    </source>
</evidence>
<keyword evidence="2" id="KW-1185">Reference proteome</keyword>
<name>R0JEW5_ANAPL</name>
<dbReference type="EMBL" id="KB744276">
    <property type="protein sequence ID" value="EOA95511.1"/>
    <property type="molecule type" value="Genomic_DNA"/>
</dbReference>
<protein>
    <submittedName>
        <fullName evidence="1">Uncharacterized protein</fullName>
    </submittedName>
</protein>